<dbReference type="Gene3D" id="3.40.50.150">
    <property type="entry name" value="Vaccinia Virus protein VP39"/>
    <property type="match status" value="1"/>
</dbReference>
<sequence>MTIETTSFYSSPYLAELYELQWAGPNMTDVDFYARAFIDAVTKNRTAGVTHPITFLELGTGSGRVTLGVMKRMAKVSFDTSNIKMIGLDNSKNMLDLAAKLESKTKGLSLPVTWVLGDMLALDQLPIFSPQENKHATVDFLTFPLSSIVHMVEDGQLEKLLQQISNVLTPETGRAYISLFNWFLIRPDDDLQARKDDETMPPPTDLQSAEFPRIRYCSEMKKSEYKGDLVIYRQEVQVFEQRDNCEEKEIERYHVRQTLRWFSESALLAAVEAAGLRVVERRLESSVIEDDESEFAENIFILQRV</sequence>
<accession>E4V234</accession>
<feature type="domain" description="Methyltransferase" evidence="1">
    <location>
        <begin position="56"/>
        <end position="170"/>
    </location>
</feature>
<evidence type="ECO:0000313" key="2">
    <source>
        <dbReference type="EMBL" id="EFR04099.1"/>
    </source>
</evidence>
<dbReference type="HOGENOM" id="CLU_056019_0_0_1"/>
<dbReference type="InParanoid" id="E4V234"/>
<dbReference type="VEuPathDB" id="FungiDB:MGYG_07106"/>
<dbReference type="OMA" id="LYELQWA"/>
<dbReference type="EMBL" id="DS989827">
    <property type="protein sequence ID" value="EFR04099.1"/>
    <property type="molecule type" value="Genomic_DNA"/>
</dbReference>
<dbReference type="InterPro" id="IPR029063">
    <property type="entry name" value="SAM-dependent_MTases_sf"/>
</dbReference>
<dbReference type="SUPFAM" id="SSF53335">
    <property type="entry name" value="S-adenosyl-L-methionine-dependent methyltransferases"/>
    <property type="match status" value="1"/>
</dbReference>
<dbReference type="OrthoDB" id="5339271at2759"/>
<name>E4V234_ARTGP</name>
<dbReference type="Pfam" id="PF13649">
    <property type="entry name" value="Methyltransf_25"/>
    <property type="match status" value="1"/>
</dbReference>
<dbReference type="CDD" id="cd02440">
    <property type="entry name" value="AdoMet_MTases"/>
    <property type="match status" value="1"/>
</dbReference>
<reference evidence="3" key="1">
    <citation type="journal article" date="2012" name="MBio">
        <title>Comparative genome analysis of Trichophyton rubrum and related dermatophytes reveals candidate genes involved in infection.</title>
        <authorList>
            <person name="Martinez D.A."/>
            <person name="Oliver B.G."/>
            <person name="Graeser Y."/>
            <person name="Goldberg J.M."/>
            <person name="Li W."/>
            <person name="Martinez-Rossi N.M."/>
            <person name="Monod M."/>
            <person name="Shelest E."/>
            <person name="Barton R.C."/>
            <person name="Birch E."/>
            <person name="Brakhage A.A."/>
            <person name="Chen Z."/>
            <person name="Gurr S.J."/>
            <person name="Heiman D."/>
            <person name="Heitman J."/>
            <person name="Kosti I."/>
            <person name="Rossi A."/>
            <person name="Saif S."/>
            <person name="Samalova M."/>
            <person name="Saunders C.W."/>
            <person name="Shea T."/>
            <person name="Summerbell R.C."/>
            <person name="Xu J."/>
            <person name="Young S."/>
            <person name="Zeng Q."/>
            <person name="Birren B.W."/>
            <person name="Cuomo C.A."/>
            <person name="White T.C."/>
        </authorList>
    </citation>
    <scope>NUCLEOTIDE SEQUENCE [LARGE SCALE GENOMIC DNA]</scope>
    <source>
        <strain evidence="3">ATCC MYA-4604 / CBS 118893</strain>
    </source>
</reference>
<dbReference type="Proteomes" id="UP000002669">
    <property type="component" value="Unassembled WGS sequence"/>
</dbReference>
<dbReference type="RefSeq" id="XP_003171107.1">
    <property type="nucleotide sequence ID" value="XM_003171059.1"/>
</dbReference>
<dbReference type="AlphaFoldDB" id="E4V234"/>
<dbReference type="InterPro" id="IPR041698">
    <property type="entry name" value="Methyltransf_25"/>
</dbReference>
<protein>
    <recommendedName>
        <fullName evidence="1">Methyltransferase domain-containing protein</fullName>
    </recommendedName>
</protein>
<proteinExistence type="predicted"/>
<dbReference type="eggNOG" id="ENOG502SQ78">
    <property type="taxonomic scope" value="Eukaryota"/>
</dbReference>
<organism evidence="3">
    <name type="scientific">Arthroderma gypseum (strain ATCC MYA-4604 / CBS 118893)</name>
    <name type="common">Microsporum gypseum</name>
    <dbReference type="NCBI Taxonomy" id="535722"/>
    <lineage>
        <taxon>Eukaryota</taxon>
        <taxon>Fungi</taxon>
        <taxon>Dikarya</taxon>
        <taxon>Ascomycota</taxon>
        <taxon>Pezizomycotina</taxon>
        <taxon>Eurotiomycetes</taxon>
        <taxon>Eurotiomycetidae</taxon>
        <taxon>Onygenales</taxon>
        <taxon>Arthrodermataceae</taxon>
        <taxon>Nannizzia</taxon>
    </lineage>
</organism>
<evidence type="ECO:0000259" key="1">
    <source>
        <dbReference type="Pfam" id="PF13649"/>
    </source>
</evidence>
<keyword evidence="3" id="KW-1185">Reference proteome</keyword>
<evidence type="ECO:0000313" key="3">
    <source>
        <dbReference type="Proteomes" id="UP000002669"/>
    </source>
</evidence>
<dbReference type="GeneID" id="10026356"/>
<gene>
    <name evidence="2" type="ORF">MGYG_07106</name>
</gene>